<feature type="region of interest" description="Disordered" evidence="1">
    <location>
        <begin position="253"/>
        <end position="290"/>
    </location>
</feature>
<dbReference type="AlphaFoldDB" id="A0A6H1ZI93"/>
<name>A0A6H1ZI93_9ZZZZ</name>
<evidence type="ECO:0000256" key="1">
    <source>
        <dbReference type="SAM" id="MobiDB-lite"/>
    </source>
</evidence>
<dbReference type="EMBL" id="MT144033">
    <property type="protein sequence ID" value="QJA47151.1"/>
    <property type="molecule type" value="Genomic_DNA"/>
</dbReference>
<organism evidence="2">
    <name type="scientific">viral metagenome</name>
    <dbReference type="NCBI Taxonomy" id="1070528"/>
    <lineage>
        <taxon>unclassified sequences</taxon>
        <taxon>metagenomes</taxon>
        <taxon>organismal metagenomes</taxon>
    </lineage>
</organism>
<evidence type="ECO:0000313" key="3">
    <source>
        <dbReference type="EMBL" id="QJA77620.1"/>
    </source>
</evidence>
<protein>
    <submittedName>
        <fullName evidence="2">Uncharacterized protein</fullName>
    </submittedName>
</protein>
<proteinExistence type="predicted"/>
<reference evidence="2" key="1">
    <citation type="submission" date="2020-03" db="EMBL/GenBank/DDBJ databases">
        <title>The deep terrestrial virosphere.</title>
        <authorList>
            <person name="Holmfeldt K."/>
            <person name="Nilsson E."/>
            <person name="Simone D."/>
            <person name="Lopez-Fernandez M."/>
            <person name="Wu X."/>
            <person name="de Brujin I."/>
            <person name="Lundin D."/>
            <person name="Andersson A."/>
            <person name="Bertilsson S."/>
            <person name="Dopson M."/>
        </authorList>
    </citation>
    <scope>NUCLEOTIDE SEQUENCE</scope>
    <source>
        <strain evidence="3">MM415A01256</strain>
        <strain evidence="2">TM448A00611</strain>
    </source>
</reference>
<sequence length="290" mass="33094">MTNTTQQTIDQRAMLIRLSISQWTARKFDKQATYTTIAHYNAAKDSGRFSKVLVELAEIKKIARIVNDARTYHYTITLPWGDDNSRILPSPLFSKYSAKMRQLETDFQNQVSDFANQYSTLIANAQNTLGGLFNSRDYPHPGQIKKYYKFKFDILPIQTAADFRVNLDKSSVETIQKGIEDQMKQNIEAAVGETWKRLHSAIQHMSEKLGEKDAVFRDSLVGNIKELTDILPDLNITNDPALAETIETARQELTKLNPDSLRRNPKEREEAKKKADDILSKMSGFTGKKQ</sequence>
<gene>
    <name evidence="3" type="ORF">MM415A01256_0002</name>
    <name evidence="2" type="ORF">TM448A00611_0020</name>
</gene>
<accession>A0A6H1ZI93</accession>
<feature type="compositionally biased region" description="Basic and acidic residues" evidence="1">
    <location>
        <begin position="260"/>
        <end position="279"/>
    </location>
</feature>
<evidence type="ECO:0000313" key="2">
    <source>
        <dbReference type="EMBL" id="QJA47151.1"/>
    </source>
</evidence>
<dbReference type="EMBL" id="MT142293">
    <property type="protein sequence ID" value="QJA77620.1"/>
    <property type="molecule type" value="Genomic_DNA"/>
</dbReference>